<feature type="region of interest" description="Disordered" evidence="1">
    <location>
        <begin position="44"/>
        <end position="73"/>
    </location>
</feature>
<evidence type="ECO:0000313" key="3">
    <source>
        <dbReference type="Proteomes" id="UP001595974"/>
    </source>
</evidence>
<gene>
    <name evidence="2" type="ORF">ACFPTN_12410</name>
</gene>
<dbReference type="EMBL" id="JBHSOG010000049">
    <property type="protein sequence ID" value="MFC5770176.1"/>
    <property type="molecule type" value="Genomic_DNA"/>
</dbReference>
<feature type="non-terminal residue" evidence="2">
    <location>
        <position position="1"/>
    </location>
</feature>
<comment type="caution">
    <text evidence="2">The sequence shown here is derived from an EMBL/GenBank/DDBJ whole genome shotgun (WGS) entry which is preliminary data.</text>
</comment>
<dbReference type="Proteomes" id="UP001595974">
    <property type="component" value="Unassembled WGS sequence"/>
</dbReference>
<reference evidence="3" key="1">
    <citation type="journal article" date="2019" name="Int. J. Syst. Evol. Microbiol.">
        <title>The Global Catalogue of Microorganisms (GCM) 10K type strain sequencing project: providing services to taxonomists for standard genome sequencing and annotation.</title>
        <authorList>
            <consortium name="The Broad Institute Genomics Platform"/>
            <consortium name="The Broad Institute Genome Sequencing Center for Infectious Disease"/>
            <person name="Wu L."/>
            <person name="Ma J."/>
        </authorList>
    </citation>
    <scope>NUCLEOTIDE SEQUENCE [LARGE SCALE GENOMIC DNA]</scope>
    <source>
        <strain evidence="3">SHR3</strain>
    </source>
</reference>
<sequence>GGEYRQARHARRYFSVVLTACRPEAMQAVAGIFVAQARTVRAKRSDGEFRSLQNEYPRRRGSQALSRRNPKKS</sequence>
<accession>A0ABW1ATB1</accession>
<evidence type="ECO:0000313" key="2">
    <source>
        <dbReference type="EMBL" id="MFC5770176.1"/>
    </source>
</evidence>
<organism evidence="2 3">
    <name type="scientific">Thauera sinica</name>
    <dbReference type="NCBI Taxonomy" id="2665146"/>
    <lineage>
        <taxon>Bacteria</taxon>
        <taxon>Pseudomonadati</taxon>
        <taxon>Pseudomonadota</taxon>
        <taxon>Betaproteobacteria</taxon>
        <taxon>Rhodocyclales</taxon>
        <taxon>Zoogloeaceae</taxon>
        <taxon>Thauera</taxon>
    </lineage>
</organism>
<evidence type="ECO:0000256" key="1">
    <source>
        <dbReference type="SAM" id="MobiDB-lite"/>
    </source>
</evidence>
<protein>
    <submittedName>
        <fullName evidence="2">Uncharacterized protein</fullName>
    </submittedName>
</protein>
<name>A0ABW1ATB1_9RHOO</name>
<keyword evidence="3" id="KW-1185">Reference proteome</keyword>
<proteinExistence type="predicted"/>
<dbReference type="RefSeq" id="WP_385961269.1">
    <property type="nucleotide sequence ID" value="NZ_JBHSOG010000049.1"/>
</dbReference>